<dbReference type="SUPFAM" id="SSF52833">
    <property type="entry name" value="Thioredoxin-like"/>
    <property type="match status" value="1"/>
</dbReference>
<reference evidence="2 3" key="1">
    <citation type="submission" date="2016-10" db="EMBL/GenBank/DDBJ databases">
        <authorList>
            <person name="de Groot N.N."/>
        </authorList>
    </citation>
    <scope>NUCLEOTIDE SEQUENCE [LARGE SCALE GENOMIC DNA]</scope>
    <source>
        <strain evidence="2 3">DSM 28010</strain>
    </source>
</reference>
<dbReference type="InterPro" id="IPR036282">
    <property type="entry name" value="Glutathione-S-Trfase_C_sf"/>
</dbReference>
<sequence length="291" mass="31580">MTYDLLIGQRGYSSWSLRGWLPFDAFDIPCRVHRTELYGPDFAAEVTAFAGGRTVPAAKAPDGSRLTDSLAIAWHLADQFPDRGLLPPAGPDRAMAQNLISEMHTGFGALRQACPMNLLTGWAGFQPSDSVHADLQRIDSLWEAALARSGGPFLFGAYTLADVFYAPVAARIGGYALPVGSVARAYVEAHLAHPPMRRWRAMAIAENRVLDVYDQPLERMPYPAPTPLPAKAVDEGPSINGTCPYSGKPATHFLELDGRIWGFCNAFCRDKTVADPEAWPKFMAMVAGASG</sequence>
<dbReference type="InterPro" id="IPR004045">
    <property type="entry name" value="Glutathione_S-Trfase_N"/>
</dbReference>
<dbReference type="EMBL" id="FNEB01000002">
    <property type="protein sequence ID" value="SDI29168.1"/>
    <property type="molecule type" value="Genomic_DNA"/>
</dbReference>
<dbReference type="CDD" id="cd03194">
    <property type="entry name" value="GST_C_3"/>
    <property type="match status" value="1"/>
</dbReference>
<evidence type="ECO:0000313" key="2">
    <source>
        <dbReference type="EMBL" id="SDI29168.1"/>
    </source>
</evidence>
<accession>A0A1G8JD31</accession>
<proteinExistence type="predicted"/>
<dbReference type="Proteomes" id="UP000199340">
    <property type="component" value="Unassembled WGS sequence"/>
</dbReference>
<dbReference type="Gene3D" id="3.40.30.10">
    <property type="entry name" value="Glutaredoxin"/>
    <property type="match status" value="1"/>
</dbReference>
<name>A0A1G8JD31_9RHOB</name>
<dbReference type="OrthoDB" id="9799538at2"/>
<protein>
    <submittedName>
        <fullName evidence="2">Glutathione S-transferase</fullName>
    </submittedName>
</protein>
<organism evidence="2 3">
    <name type="scientific">Lutimaribacter saemankumensis</name>
    <dbReference type="NCBI Taxonomy" id="490829"/>
    <lineage>
        <taxon>Bacteria</taxon>
        <taxon>Pseudomonadati</taxon>
        <taxon>Pseudomonadota</taxon>
        <taxon>Alphaproteobacteria</taxon>
        <taxon>Rhodobacterales</taxon>
        <taxon>Roseobacteraceae</taxon>
        <taxon>Lutimaribacter</taxon>
    </lineage>
</organism>
<dbReference type="STRING" id="490829.SAMN05421850_102102"/>
<dbReference type="Pfam" id="PF13410">
    <property type="entry name" value="GST_C_2"/>
    <property type="match status" value="1"/>
</dbReference>
<evidence type="ECO:0000313" key="3">
    <source>
        <dbReference type="Proteomes" id="UP000199340"/>
    </source>
</evidence>
<feature type="domain" description="GST N-terminal" evidence="1">
    <location>
        <begin position="12"/>
        <end position="79"/>
    </location>
</feature>
<evidence type="ECO:0000259" key="1">
    <source>
        <dbReference type="Pfam" id="PF13409"/>
    </source>
</evidence>
<dbReference type="AlphaFoldDB" id="A0A1G8JD31"/>
<dbReference type="InterPro" id="IPR036249">
    <property type="entry name" value="Thioredoxin-like_sf"/>
</dbReference>
<keyword evidence="3" id="KW-1185">Reference proteome</keyword>
<gene>
    <name evidence="2" type="ORF">SAMN05421850_102102</name>
</gene>
<dbReference type="Gene3D" id="1.20.1050.10">
    <property type="match status" value="1"/>
</dbReference>
<dbReference type="RefSeq" id="WP_090027277.1">
    <property type="nucleotide sequence ID" value="NZ_FNEB01000002.1"/>
</dbReference>
<dbReference type="Pfam" id="PF13409">
    <property type="entry name" value="GST_N_2"/>
    <property type="match status" value="1"/>
</dbReference>
<dbReference type="SUPFAM" id="SSF47616">
    <property type="entry name" value="GST C-terminal domain-like"/>
    <property type="match status" value="1"/>
</dbReference>
<keyword evidence="2" id="KW-0808">Transferase</keyword>
<dbReference type="GO" id="GO:0016740">
    <property type="term" value="F:transferase activity"/>
    <property type="evidence" value="ECO:0007669"/>
    <property type="project" value="UniProtKB-KW"/>
</dbReference>